<protein>
    <submittedName>
        <fullName evidence="3">Estradiol 17-beta-dehydrogenase 8-like</fullName>
    </submittedName>
</protein>
<evidence type="ECO:0000256" key="1">
    <source>
        <dbReference type="ARBA" id="ARBA00006484"/>
    </source>
</evidence>
<keyword evidence="4" id="KW-1185">Reference proteome</keyword>
<accession>A0AAD8FQK5</accession>
<dbReference type="Gene3D" id="3.40.50.720">
    <property type="entry name" value="NAD(P)-binding Rossmann-like Domain"/>
    <property type="match status" value="1"/>
</dbReference>
<dbReference type="InterPro" id="IPR036291">
    <property type="entry name" value="NAD(P)-bd_dom_sf"/>
</dbReference>
<evidence type="ECO:0000313" key="3">
    <source>
        <dbReference type="EMBL" id="KAK1151908.1"/>
    </source>
</evidence>
<dbReference type="GO" id="GO:0016491">
    <property type="term" value="F:oxidoreductase activity"/>
    <property type="evidence" value="ECO:0007669"/>
    <property type="project" value="UniProtKB-KW"/>
</dbReference>
<evidence type="ECO:0000313" key="4">
    <source>
        <dbReference type="Proteomes" id="UP001230051"/>
    </source>
</evidence>
<dbReference type="SUPFAM" id="SSF51735">
    <property type="entry name" value="NAD(P)-binding Rossmann-fold domains"/>
    <property type="match status" value="1"/>
</dbReference>
<proteinExistence type="inferred from homology"/>
<dbReference type="Proteomes" id="UP001230051">
    <property type="component" value="Unassembled WGS sequence"/>
</dbReference>
<evidence type="ECO:0000256" key="2">
    <source>
        <dbReference type="ARBA" id="ARBA00023002"/>
    </source>
</evidence>
<dbReference type="PANTHER" id="PTHR43669:SF3">
    <property type="entry name" value="ALCOHOL DEHYDROGENASE, PUTATIVE (AFU_ORTHOLOGUE AFUA_3G03445)-RELATED"/>
    <property type="match status" value="1"/>
</dbReference>
<comment type="caution">
    <text evidence="3">The sequence shown here is derived from an EMBL/GenBank/DDBJ whole genome shotgun (WGS) entry which is preliminary data.</text>
</comment>
<reference evidence="3" key="1">
    <citation type="submission" date="2022-02" db="EMBL/GenBank/DDBJ databases">
        <title>Atlantic sturgeon de novo genome assembly.</title>
        <authorList>
            <person name="Stock M."/>
            <person name="Klopp C."/>
            <person name="Guiguen Y."/>
            <person name="Cabau C."/>
            <person name="Parinello H."/>
            <person name="Santidrian Yebra-Pimentel E."/>
            <person name="Kuhl H."/>
            <person name="Dirks R.P."/>
            <person name="Guessner J."/>
            <person name="Wuertz S."/>
            <person name="Du K."/>
            <person name="Schartl M."/>
        </authorList>
    </citation>
    <scope>NUCLEOTIDE SEQUENCE</scope>
    <source>
        <strain evidence="3">STURGEONOMICS-FGT-2020</strain>
        <tissue evidence="3">Whole blood</tissue>
    </source>
</reference>
<dbReference type="PANTHER" id="PTHR43669">
    <property type="entry name" value="5-KETO-D-GLUCONATE 5-REDUCTASE"/>
    <property type="match status" value="1"/>
</dbReference>
<dbReference type="InterPro" id="IPR002347">
    <property type="entry name" value="SDR_fam"/>
</dbReference>
<name>A0AAD8FQK5_ACIOX</name>
<gene>
    <name evidence="3" type="primary">HSD17B8</name>
    <name evidence="3" type="ORF">AOXY_G32293</name>
</gene>
<dbReference type="EMBL" id="JAGXEW010000050">
    <property type="protein sequence ID" value="KAK1151908.1"/>
    <property type="molecule type" value="Genomic_DNA"/>
</dbReference>
<keyword evidence="2" id="KW-0560">Oxidoreductase</keyword>
<dbReference type="AlphaFoldDB" id="A0AAD8FQK5"/>
<dbReference type="Pfam" id="PF00106">
    <property type="entry name" value="adh_short"/>
    <property type="match status" value="1"/>
</dbReference>
<organism evidence="3 4">
    <name type="scientific">Acipenser oxyrinchus oxyrinchus</name>
    <dbReference type="NCBI Taxonomy" id="40147"/>
    <lineage>
        <taxon>Eukaryota</taxon>
        <taxon>Metazoa</taxon>
        <taxon>Chordata</taxon>
        <taxon>Craniata</taxon>
        <taxon>Vertebrata</taxon>
        <taxon>Euteleostomi</taxon>
        <taxon>Actinopterygii</taxon>
        <taxon>Chondrostei</taxon>
        <taxon>Acipenseriformes</taxon>
        <taxon>Acipenseridae</taxon>
        <taxon>Acipenser</taxon>
    </lineage>
</organism>
<comment type="similarity">
    <text evidence="1">Belongs to the short-chain dehydrogenases/reductases (SDR) family.</text>
</comment>
<sequence length="107" mass="11352">MAASFRLVSRLALVTGGGSGIGRAVCQRFARDGASVVVADISEDSANETLGILSHDLQGQEHAALCVDVSSRQSVEQLIKLIQVQDRQGNTSGIETSLYTDRAIHQV</sequence>